<dbReference type="Proteomes" id="UP000242662">
    <property type="component" value="Unassembled WGS sequence"/>
</dbReference>
<feature type="transmembrane region" description="Helical" evidence="1">
    <location>
        <begin position="49"/>
        <end position="71"/>
    </location>
</feature>
<reference evidence="3" key="1">
    <citation type="submission" date="2016-09" db="EMBL/GenBank/DDBJ databases">
        <authorList>
            <person name="Varghese N."/>
            <person name="Submissions S."/>
        </authorList>
    </citation>
    <scope>NUCLEOTIDE SEQUENCE [LARGE SCALE GENOMIC DNA]</scope>
    <source>
        <strain evidence="3">25nlg</strain>
    </source>
</reference>
<dbReference type="EMBL" id="FMYM01000014">
    <property type="protein sequence ID" value="SDC73413.1"/>
    <property type="molecule type" value="Genomic_DNA"/>
</dbReference>
<keyword evidence="3" id="KW-1185">Reference proteome</keyword>
<evidence type="ECO:0000256" key="1">
    <source>
        <dbReference type="SAM" id="Phobius"/>
    </source>
</evidence>
<dbReference type="AlphaFoldDB" id="A0A1G6NZN9"/>
<organism evidence="2 3">
    <name type="scientific">Shouchella lonarensis</name>
    <dbReference type="NCBI Taxonomy" id="1464122"/>
    <lineage>
        <taxon>Bacteria</taxon>
        <taxon>Bacillati</taxon>
        <taxon>Bacillota</taxon>
        <taxon>Bacilli</taxon>
        <taxon>Bacillales</taxon>
        <taxon>Bacillaceae</taxon>
        <taxon>Shouchella</taxon>
    </lineage>
</organism>
<sequence>MHLHLKEVNNSLNPFTLFEPAYLVTNIYLLILLVTTLLLPYSKTHACHILLSSAFCFMLLGILAFATGWIVDEVHSSPSNTAIILLISGVILSCLNPIILLFKGPKG</sequence>
<accession>A0A1G6NZN9</accession>
<keyword evidence="1" id="KW-0472">Membrane</keyword>
<keyword evidence="1" id="KW-0812">Transmembrane</keyword>
<protein>
    <submittedName>
        <fullName evidence="2">Uncharacterized protein</fullName>
    </submittedName>
</protein>
<evidence type="ECO:0000313" key="3">
    <source>
        <dbReference type="Proteomes" id="UP000242662"/>
    </source>
</evidence>
<evidence type="ECO:0000313" key="2">
    <source>
        <dbReference type="EMBL" id="SDC73413.1"/>
    </source>
</evidence>
<feature type="transmembrane region" description="Helical" evidence="1">
    <location>
        <begin position="83"/>
        <end position="102"/>
    </location>
</feature>
<gene>
    <name evidence="2" type="ORF">SAMN05421737_11431</name>
</gene>
<keyword evidence="1" id="KW-1133">Transmembrane helix</keyword>
<proteinExistence type="predicted"/>
<feature type="transmembrane region" description="Helical" evidence="1">
    <location>
        <begin position="20"/>
        <end position="42"/>
    </location>
</feature>
<name>A0A1G6NZN9_9BACI</name>